<dbReference type="Pfam" id="PF12697">
    <property type="entry name" value="Abhydrolase_6"/>
    <property type="match status" value="1"/>
</dbReference>
<organism evidence="2 3">
    <name type="scientific">Actinoplanes friuliensis DSM 7358</name>
    <dbReference type="NCBI Taxonomy" id="1246995"/>
    <lineage>
        <taxon>Bacteria</taxon>
        <taxon>Bacillati</taxon>
        <taxon>Actinomycetota</taxon>
        <taxon>Actinomycetes</taxon>
        <taxon>Micromonosporales</taxon>
        <taxon>Micromonosporaceae</taxon>
        <taxon>Actinoplanes</taxon>
    </lineage>
</organism>
<proteinExistence type="predicted"/>
<sequence>MTTPELDISGPREHADAVVLVLHGGRATSVAPARRGLAWLRMVPFARAIAWSTRGRKVAVWTLRYRVRGWNGAAEDPVADTRWALEEARRRHPGARIVLVGHSMGGRVALRLAGEPDVVGVCALAPWIEAGEPAPKHSASVLIAHGEDDQVTNPASAAAYAARIGASFVPVPGESHALLRRPVFWNRLVTGFVTSALDVESHAH</sequence>
<dbReference type="STRING" id="1246995.AFR_33790"/>
<dbReference type="Gene3D" id="3.40.50.1820">
    <property type="entry name" value="alpha/beta hydrolase"/>
    <property type="match status" value="1"/>
</dbReference>
<accession>U5WAN5</accession>
<dbReference type="EMBL" id="CP006272">
    <property type="protein sequence ID" value="AGZ45016.1"/>
    <property type="molecule type" value="Genomic_DNA"/>
</dbReference>
<name>U5WAN5_9ACTN</name>
<feature type="domain" description="AB hydrolase-1" evidence="1">
    <location>
        <begin position="19"/>
        <end position="134"/>
    </location>
</feature>
<reference evidence="2 3" key="1">
    <citation type="journal article" date="2014" name="J. Biotechnol.">
        <title>Complete genome sequence of the actinobacterium Actinoplanes friuliensis HAG 010964, producer of the lipopeptide antibiotic friulimycin.</title>
        <authorList>
            <person name="Ruckert C."/>
            <person name="Szczepanowski R."/>
            <person name="Albersmeier A."/>
            <person name="Goesmann A."/>
            <person name="Fischer N."/>
            <person name="Steinkamper A."/>
            <person name="Puhler A."/>
            <person name="Biener R."/>
            <person name="Schwartz D."/>
            <person name="Kalinowski J."/>
        </authorList>
    </citation>
    <scope>NUCLEOTIDE SEQUENCE [LARGE SCALE GENOMIC DNA]</scope>
    <source>
        <strain evidence="2 3">DSM 7358</strain>
    </source>
</reference>
<dbReference type="InterPro" id="IPR000073">
    <property type="entry name" value="AB_hydrolase_1"/>
</dbReference>
<evidence type="ECO:0000313" key="3">
    <source>
        <dbReference type="Proteomes" id="UP000017746"/>
    </source>
</evidence>
<evidence type="ECO:0000313" key="2">
    <source>
        <dbReference type="EMBL" id="AGZ45016.1"/>
    </source>
</evidence>
<dbReference type="Proteomes" id="UP000017746">
    <property type="component" value="Chromosome"/>
</dbReference>
<keyword evidence="3" id="KW-1185">Reference proteome</keyword>
<dbReference type="PATRIC" id="fig|1246995.3.peg.6840"/>
<dbReference type="AlphaFoldDB" id="U5WAN5"/>
<dbReference type="HOGENOM" id="CLU_081587_1_0_11"/>
<dbReference type="SUPFAM" id="SSF53474">
    <property type="entry name" value="alpha/beta-Hydrolases"/>
    <property type="match status" value="1"/>
</dbReference>
<dbReference type="RefSeq" id="WP_023561353.1">
    <property type="nucleotide sequence ID" value="NC_022657.1"/>
</dbReference>
<protein>
    <recommendedName>
        <fullName evidence="1">AB hydrolase-1 domain-containing protein</fullName>
    </recommendedName>
</protein>
<gene>
    <name evidence="2" type="ORF">AFR_33790</name>
</gene>
<evidence type="ECO:0000259" key="1">
    <source>
        <dbReference type="Pfam" id="PF12697"/>
    </source>
</evidence>
<dbReference type="eggNOG" id="COG2267">
    <property type="taxonomic scope" value="Bacteria"/>
</dbReference>
<dbReference type="KEGG" id="afs:AFR_33790"/>
<dbReference type="InterPro" id="IPR029058">
    <property type="entry name" value="AB_hydrolase_fold"/>
</dbReference>